<evidence type="ECO:0000313" key="5">
    <source>
        <dbReference type="Proteomes" id="UP000247790"/>
    </source>
</evidence>
<dbReference type="SUPFAM" id="SSF64182">
    <property type="entry name" value="DHH phosphoesterases"/>
    <property type="match status" value="1"/>
</dbReference>
<dbReference type="AlphaFoldDB" id="A0A2V4W177"/>
<evidence type="ECO:0000259" key="2">
    <source>
        <dbReference type="Pfam" id="PF02272"/>
    </source>
</evidence>
<dbReference type="InterPro" id="IPR001667">
    <property type="entry name" value="DDH_dom"/>
</dbReference>
<dbReference type="RefSeq" id="WP_110893081.1">
    <property type="nucleotide sequence ID" value="NZ_CP054614.1"/>
</dbReference>
<dbReference type="InterPro" id="IPR051319">
    <property type="entry name" value="Oligoribo/pAp-PDE_c-di-AMP_PDE"/>
</dbReference>
<dbReference type="InterPro" id="IPR038763">
    <property type="entry name" value="DHH_sf"/>
</dbReference>
<evidence type="ECO:0000259" key="1">
    <source>
        <dbReference type="Pfam" id="PF01368"/>
    </source>
</evidence>
<evidence type="ECO:0000313" key="3">
    <source>
        <dbReference type="EMBL" id="PYE52153.1"/>
    </source>
</evidence>
<dbReference type="Gene3D" id="3.90.1640.10">
    <property type="entry name" value="inorganic pyrophosphatase (n-terminal core)"/>
    <property type="match status" value="1"/>
</dbReference>
<proteinExistence type="predicted"/>
<accession>A0A2V4W177</accession>
<dbReference type="PANTHER" id="PTHR47618">
    <property type="entry name" value="BIFUNCTIONAL OLIGORIBONUCLEASE AND PAP PHOSPHATASE NRNA"/>
    <property type="match status" value="1"/>
</dbReference>
<gene>
    <name evidence="3" type="ORF">DFQ00_10185</name>
    <name evidence="4" type="ORF">HUB98_28210</name>
</gene>
<reference evidence="3 5" key="1">
    <citation type="submission" date="2018-06" db="EMBL/GenBank/DDBJ databases">
        <title>Genomic Encyclopedia of Type Strains, Phase III (KMG-III): the genomes of soil and plant-associated and newly described type strains.</title>
        <authorList>
            <person name="Whitman W."/>
        </authorList>
    </citation>
    <scope>NUCLEOTIDE SEQUENCE [LARGE SCALE GENOMIC DNA]</scope>
    <source>
        <strain evidence="3 5">CECT 7022</strain>
    </source>
</reference>
<dbReference type="Proteomes" id="UP000247790">
    <property type="component" value="Unassembled WGS sequence"/>
</dbReference>
<dbReference type="OrthoDB" id="9803668at2"/>
<dbReference type="Pfam" id="PF02272">
    <property type="entry name" value="DHHA1"/>
    <property type="match status" value="1"/>
</dbReference>
<dbReference type="PANTHER" id="PTHR47618:SF1">
    <property type="entry name" value="BIFUNCTIONAL OLIGORIBONUCLEASE AND PAP PHOSPHATASE NRNA"/>
    <property type="match status" value="1"/>
</dbReference>
<evidence type="ECO:0000313" key="4">
    <source>
        <dbReference type="EMBL" id="QKS59709.1"/>
    </source>
</evidence>
<dbReference type="EMBL" id="QJSW01000001">
    <property type="protein sequence ID" value="PYE52153.1"/>
    <property type="molecule type" value="Genomic_DNA"/>
</dbReference>
<sequence length="325" mass="35774">MHTYEQALQAGKQFLLEHDDYLVVSHVQPDGDAVSSTVTVGWLLSCLGKTFTMINEGEIPQRMRFLWQADAIVNMTEQPPMRKYKAIICVDCADFARVGLTRQYFEDDAMILNIDHHPTNNGYGAVNIIKSDAAATAEILFDFLQLFDITWNKDIATSIYTGLLTDTGGFRYANTSPNVMAVASRLLEHGVNGPYLAQTLLEEVTLPQVRILNKALSSLQMTEDGRVAWVVITPDDMQACGAVNEDLEGIVNFTRNIRGVEVGIFFKVINDNAVKASMRSAGKIDVAALAQTFGGGGHVLAAGCRLEGKLEEVVEKVLKQVNSQW</sequence>
<feature type="domain" description="DDH" evidence="1">
    <location>
        <begin position="22"/>
        <end position="162"/>
    </location>
</feature>
<name>A0A2V4W177_PAEBA</name>
<organism evidence="3 5">
    <name type="scientific">Paenibacillus barcinonensis</name>
    <dbReference type="NCBI Taxonomy" id="198119"/>
    <lineage>
        <taxon>Bacteria</taxon>
        <taxon>Bacillati</taxon>
        <taxon>Bacillota</taxon>
        <taxon>Bacilli</taxon>
        <taxon>Bacillales</taxon>
        <taxon>Paenibacillaceae</taxon>
        <taxon>Paenibacillus</taxon>
    </lineage>
</organism>
<evidence type="ECO:0000313" key="6">
    <source>
        <dbReference type="Proteomes" id="UP000509327"/>
    </source>
</evidence>
<dbReference type="EMBL" id="CP054614">
    <property type="protein sequence ID" value="QKS59709.1"/>
    <property type="molecule type" value="Genomic_DNA"/>
</dbReference>
<protein>
    <submittedName>
        <fullName evidence="4">Bifunctional oligoribonuclease/PAP phosphatase NrnA</fullName>
    </submittedName>
    <submittedName>
        <fullName evidence="3">Phosphoesterase RecJ-like protein</fullName>
    </submittedName>
</protein>
<dbReference type="InterPro" id="IPR003156">
    <property type="entry name" value="DHHA1_dom"/>
</dbReference>
<feature type="domain" description="DHHA1" evidence="2">
    <location>
        <begin position="244"/>
        <end position="322"/>
    </location>
</feature>
<keyword evidence="6" id="KW-1185">Reference proteome</keyword>
<dbReference type="Proteomes" id="UP000509327">
    <property type="component" value="Chromosome"/>
</dbReference>
<dbReference type="Gene3D" id="3.10.310.30">
    <property type="match status" value="1"/>
</dbReference>
<dbReference type="GO" id="GO:0003676">
    <property type="term" value="F:nucleic acid binding"/>
    <property type="evidence" value="ECO:0007669"/>
    <property type="project" value="InterPro"/>
</dbReference>
<dbReference type="Pfam" id="PF01368">
    <property type="entry name" value="DHH"/>
    <property type="match status" value="1"/>
</dbReference>
<reference evidence="4 6" key="2">
    <citation type="submission" date="2020-06" db="EMBL/GenBank/DDBJ databases">
        <title>Complete genome of Paenibacillus barcinonensis KACC11450.</title>
        <authorList>
            <person name="Kim M."/>
            <person name="Park Y.-J."/>
            <person name="Shin J.-H."/>
        </authorList>
    </citation>
    <scope>NUCLEOTIDE SEQUENCE [LARGE SCALE GENOMIC DNA]</scope>
    <source>
        <strain evidence="4 6">KACC11450</strain>
    </source>
</reference>